<evidence type="ECO:0000313" key="3">
    <source>
        <dbReference type="Proteomes" id="UP000297245"/>
    </source>
</evidence>
<organism evidence="2 3">
    <name type="scientific">Dendrothele bispora (strain CBS 962.96)</name>
    <dbReference type="NCBI Taxonomy" id="1314807"/>
    <lineage>
        <taxon>Eukaryota</taxon>
        <taxon>Fungi</taxon>
        <taxon>Dikarya</taxon>
        <taxon>Basidiomycota</taxon>
        <taxon>Agaricomycotina</taxon>
        <taxon>Agaricomycetes</taxon>
        <taxon>Agaricomycetidae</taxon>
        <taxon>Agaricales</taxon>
        <taxon>Agaricales incertae sedis</taxon>
        <taxon>Dendrothele</taxon>
    </lineage>
</organism>
<proteinExistence type="predicted"/>
<dbReference type="EMBL" id="ML179636">
    <property type="protein sequence ID" value="THU83873.1"/>
    <property type="molecule type" value="Genomic_DNA"/>
</dbReference>
<dbReference type="AlphaFoldDB" id="A0A4S8L664"/>
<gene>
    <name evidence="2" type="ORF">K435DRAFT_870851</name>
</gene>
<sequence length="350" mass="38807">MTDSPGSPNSSSALTQRELDLLEMEQALDNDPFSGNGTPAASSTSQFDFNSFTQTPLQRTSPVEIRSSQDIANGYKLDLGLQPRYCQWLDRFTNGSDEERSIWLASVMTYVAQQQDSLVRTQAAPTNISSELKKDCRSYACYMINSPALVSYRADNLAENTLKVMREIGITGVPREEETAKCDTLKSIISGHLTNDRHEIKSKVLGSMEPDSKFGNIAKLCKSLFSKQKVTVNLEFYMRVAFLRWAAGTMPKGTSDEDWWKEIDKALMQVRKDKTAPQILQHMNHIYTKDKEKYGDPANSGLTTTAVMAHQIIVDKWAGLVKAPVEPVLNANGKRLRIEEPAAAGSGIGA</sequence>
<reference evidence="2 3" key="1">
    <citation type="journal article" date="2019" name="Nat. Ecol. Evol.">
        <title>Megaphylogeny resolves global patterns of mushroom evolution.</title>
        <authorList>
            <person name="Varga T."/>
            <person name="Krizsan K."/>
            <person name="Foldi C."/>
            <person name="Dima B."/>
            <person name="Sanchez-Garcia M."/>
            <person name="Sanchez-Ramirez S."/>
            <person name="Szollosi G.J."/>
            <person name="Szarkandi J.G."/>
            <person name="Papp V."/>
            <person name="Albert L."/>
            <person name="Andreopoulos W."/>
            <person name="Angelini C."/>
            <person name="Antonin V."/>
            <person name="Barry K.W."/>
            <person name="Bougher N.L."/>
            <person name="Buchanan P."/>
            <person name="Buyck B."/>
            <person name="Bense V."/>
            <person name="Catcheside P."/>
            <person name="Chovatia M."/>
            <person name="Cooper J."/>
            <person name="Damon W."/>
            <person name="Desjardin D."/>
            <person name="Finy P."/>
            <person name="Geml J."/>
            <person name="Haridas S."/>
            <person name="Hughes K."/>
            <person name="Justo A."/>
            <person name="Karasinski D."/>
            <person name="Kautmanova I."/>
            <person name="Kiss B."/>
            <person name="Kocsube S."/>
            <person name="Kotiranta H."/>
            <person name="LaButti K.M."/>
            <person name="Lechner B.E."/>
            <person name="Liimatainen K."/>
            <person name="Lipzen A."/>
            <person name="Lukacs Z."/>
            <person name="Mihaltcheva S."/>
            <person name="Morgado L.N."/>
            <person name="Niskanen T."/>
            <person name="Noordeloos M.E."/>
            <person name="Ohm R.A."/>
            <person name="Ortiz-Santana B."/>
            <person name="Ovrebo C."/>
            <person name="Racz N."/>
            <person name="Riley R."/>
            <person name="Savchenko A."/>
            <person name="Shiryaev A."/>
            <person name="Soop K."/>
            <person name="Spirin V."/>
            <person name="Szebenyi C."/>
            <person name="Tomsovsky M."/>
            <person name="Tulloss R.E."/>
            <person name="Uehling J."/>
            <person name="Grigoriev I.V."/>
            <person name="Vagvolgyi C."/>
            <person name="Papp T."/>
            <person name="Martin F.M."/>
            <person name="Miettinen O."/>
            <person name="Hibbett D.S."/>
            <person name="Nagy L.G."/>
        </authorList>
    </citation>
    <scope>NUCLEOTIDE SEQUENCE [LARGE SCALE GENOMIC DNA]</scope>
    <source>
        <strain evidence="2 3">CBS 962.96</strain>
    </source>
</reference>
<name>A0A4S8L664_DENBC</name>
<evidence type="ECO:0000313" key="2">
    <source>
        <dbReference type="EMBL" id="THU83873.1"/>
    </source>
</evidence>
<evidence type="ECO:0000256" key="1">
    <source>
        <dbReference type="SAM" id="MobiDB-lite"/>
    </source>
</evidence>
<protein>
    <submittedName>
        <fullName evidence="2">Uncharacterized protein</fullName>
    </submittedName>
</protein>
<feature type="region of interest" description="Disordered" evidence="1">
    <location>
        <begin position="1"/>
        <end position="47"/>
    </location>
</feature>
<accession>A0A4S8L664</accession>
<keyword evidence="3" id="KW-1185">Reference proteome</keyword>
<dbReference type="OrthoDB" id="3050604at2759"/>
<feature type="compositionally biased region" description="Polar residues" evidence="1">
    <location>
        <begin position="33"/>
        <end position="47"/>
    </location>
</feature>
<dbReference type="Proteomes" id="UP000297245">
    <property type="component" value="Unassembled WGS sequence"/>
</dbReference>
<feature type="compositionally biased region" description="Polar residues" evidence="1">
    <location>
        <begin position="1"/>
        <end position="15"/>
    </location>
</feature>